<keyword evidence="3" id="KW-1185">Reference proteome</keyword>
<dbReference type="Pfam" id="PF00578">
    <property type="entry name" value="AhpC-TSA"/>
    <property type="match status" value="1"/>
</dbReference>
<evidence type="ECO:0000313" key="2">
    <source>
        <dbReference type="EMBL" id="MBO1927930.1"/>
    </source>
</evidence>
<dbReference type="InterPro" id="IPR013766">
    <property type="entry name" value="Thioredoxin_domain"/>
</dbReference>
<dbReference type="InterPro" id="IPR000866">
    <property type="entry name" value="AhpC/TSA"/>
</dbReference>
<evidence type="ECO:0000259" key="1">
    <source>
        <dbReference type="PROSITE" id="PS51352"/>
    </source>
</evidence>
<evidence type="ECO:0000313" key="3">
    <source>
        <dbReference type="Proteomes" id="UP000664835"/>
    </source>
</evidence>
<dbReference type="InterPro" id="IPR036249">
    <property type="entry name" value="Thioredoxin-like_sf"/>
</dbReference>
<dbReference type="PANTHER" id="PTHR42852:SF17">
    <property type="entry name" value="THIOREDOXIN-LIKE PROTEIN HI_1115"/>
    <property type="match status" value="1"/>
</dbReference>
<dbReference type="Proteomes" id="UP000664835">
    <property type="component" value="Unassembled WGS sequence"/>
</dbReference>
<dbReference type="PROSITE" id="PS51352">
    <property type="entry name" value="THIOREDOXIN_2"/>
    <property type="match status" value="1"/>
</dbReference>
<sequence length="181" mass="19909">MKKPEQPPSIWQKSWMKNLLTVLLFVAIFMALRPLMQGDVIEGQAPKLQLQSLNGETLDLQAMNAQGEPVLIHIWATWCPVCTFSRDGIENIAADHKVISIATQSGDDQQLLDYAAEHKMNTSLIVNDLDGAIAKQFGAKGVPADFVIAPNGNIEFVEVGVTSSIGLRLRLWWAGLQGEDK</sequence>
<dbReference type="PANTHER" id="PTHR42852">
    <property type="entry name" value="THIOL:DISULFIDE INTERCHANGE PROTEIN DSBE"/>
    <property type="match status" value="1"/>
</dbReference>
<reference evidence="2 3" key="1">
    <citation type="submission" date="2021-03" db="EMBL/GenBank/DDBJ databases">
        <title>Thiomicrorhabdus sp.nov.,novel sulfur-oxidizing bacteria isolated from coastal sediment.</title>
        <authorList>
            <person name="Liu X."/>
        </authorList>
    </citation>
    <scope>NUCLEOTIDE SEQUENCE [LARGE SCALE GENOMIC DNA]</scope>
    <source>
        <strain evidence="2 3">6S2-11</strain>
    </source>
</reference>
<proteinExistence type="predicted"/>
<name>A0ABS3Q6G8_9GAMM</name>
<dbReference type="InterPro" id="IPR050553">
    <property type="entry name" value="Thioredoxin_ResA/DsbE_sf"/>
</dbReference>
<organism evidence="2 3">
    <name type="scientific">Thiomicrorhabdus marina</name>
    <dbReference type="NCBI Taxonomy" id="2818442"/>
    <lineage>
        <taxon>Bacteria</taxon>
        <taxon>Pseudomonadati</taxon>
        <taxon>Pseudomonadota</taxon>
        <taxon>Gammaproteobacteria</taxon>
        <taxon>Thiotrichales</taxon>
        <taxon>Piscirickettsiaceae</taxon>
        <taxon>Thiomicrorhabdus</taxon>
    </lineage>
</organism>
<dbReference type="SUPFAM" id="SSF52833">
    <property type="entry name" value="Thioredoxin-like"/>
    <property type="match status" value="1"/>
</dbReference>
<gene>
    <name evidence="2" type="ORF">J3998_10115</name>
</gene>
<accession>A0ABS3Q6G8</accession>
<dbReference type="EMBL" id="JAGETV010000021">
    <property type="protein sequence ID" value="MBO1927930.1"/>
    <property type="molecule type" value="Genomic_DNA"/>
</dbReference>
<protein>
    <submittedName>
        <fullName evidence="2">Protein disulfide oxidoreductase</fullName>
    </submittedName>
</protein>
<dbReference type="CDD" id="cd03011">
    <property type="entry name" value="TlpA_like_ScsD_MtbDsbE"/>
    <property type="match status" value="1"/>
</dbReference>
<dbReference type="Gene3D" id="3.40.30.10">
    <property type="entry name" value="Glutaredoxin"/>
    <property type="match status" value="1"/>
</dbReference>
<feature type="domain" description="Thioredoxin" evidence="1">
    <location>
        <begin position="39"/>
        <end position="178"/>
    </location>
</feature>
<comment type="caution">
    <text evidence="2">The sequence shown here is derived from an EMBL/GenBank/DDBJ whole genome shotgun (WGS) entry which is preliminary data.</text>
</comment>